<evidence type="ECO:0000256" key="9">
    <source>
        <dbReference type="SAM" id="Phobius"/>
    </source>
</evidence>
<evidence type="ECO:0000313" key="11">
    <source>
        <dbReference type="Proteomes" id="UP000591131"/>
    </source>
</evidence>
<evidence type="ECO:0000256" key="2">
    <source>
        <dbReference type="ARBA" id="ARBA00006375"/>
    </source>
</evidence>
<dbReference type="PANTHER" id="PTHR45624">
    <property type="entry name" value="MITOCHONDRIAL BASIC AMINO ACIDS TRANSPORTER-RELATED"/>
    <property type="match status" value="1"/>
</dbReference>
<dbReference type="Proteomes" id="UP000591131">
    <property type="component" value="Unassembled WGS sequence"/>
</dbReference>
<gene>
    <name evidence="10" type="ORF">FOL47_001283</name>
</gene>
<comment type="caution">
    <text evidence="10">The sequence shown here is derived from an EMBL/GenBank/DDBJ whole genome shotgun (WGS) entry which is preliminary data.</text>
</comment>
<dbReference type="EMBL" id="JAAPAO010000013">
    <property type="protein sequence ID" value="KAF4677468.1"/>
    <property type="molecule type" value="Genomic_DNA"/>
</dbReference>
<evidence type="ECO:0000313" key="10">
    <source>
        <dbReference type="EMBL" id="KAF4677468.1"/>
    </source>
</evidence>
<dbReference type="GO" id="GO:0031966">
    <property type="term" value="C:mitochondrial membrane"/>
    <property type="evidence" value="ECO:0007669"/>
    <property type="project" value="UniProtKB-SubCell"/>
</dbReference>
<comment type="similarity">
    <text evidence="2">Belongs to the mitochondrial carrier (TC 2.A.29) family.</text>
</comment>
<keyword evidence="4 9" id="KW-0812">Transmembrane</keyword>
<keyword evidence="11" id="KW-1185">Reference proteome</keyword>
<keyword evidence="5" id="KW-0677">Repeat</keyword>
<evidence type="ECO:0000256" key="8">
    <source>
        <dbReference type="ARBA" id="ARBA00023136"/>
    </source>
</evidence>
<feature type="transmembrane region" description="Helical" evidence="9">
    <location>
        <begin position="87"/>
        <end position="112"/>
    </location>
</feature>
<evidence type="ECO:0000256" key="4">
    <source>
        <dbReference type="ARBA" id="ARBA00022692"/>
    </source>
</evidence>
<proteinExistence type="inferred from homology"/>
<comment type="subcellular location">
    <subcellularLocation>
        <location evidence="1">Mitochondrion membrane</location>
        <topology evidence="1">Multi-pass membrane protein</topology>
    </subcellularLocation>
</comment>
<evidence type="ECO:0000256" key="7">
    <source>
        <dbReference type="ARBA" id="ARBA00023128"/>
    </source>
</evidence>
<name>A0A7J6N0N9_PERCH</name>
<keyword evidence="7" id="KW-0496">Mitochondrion</keyword>
<accession>A0A7J6N0N9</accession>
<dbReference type="Pfam" id="PF00153">
    <property type="entry name" value="Mito_carr"/>
    <property type="match status" value="2"/>
</dbReference>
<evidence type="ECO:0000256" key="1">
    <source>
        <dbReference type="ARBA" id="ARBA00004225"/>
    </source>
</evidence>
<feature type="transmembrane region" description="Helical" evidence="9">
    <location>
        <begin position="124"/>
        <end position="145"/>
    </location>
</feature>
<dbReference type="SUPFAM" id="SSF103506">
    <property type="entry name" value="Mitochondrial carrier"/>
    <property type="match status" value="1"/>
</dbReference>
<dbReference type="Gene3D" id="1.50.40.10">
    <property type="entry name" value="Mitochondrial carrier domain"/>
    <property type="match status" value="1"/>
</dbReference>
<sequence>MPPDPSTASMGAVGALSPYLQASATLPKESKGKGGTSFLMKSKEPISHGAILGGVGGIVSVLVGYPLDTIKVRLQTGVPLHECHGNLYRGMLSPLMAVVPGWAMSYFTYAGFLKLLGKDSLPSVAAAGALSGACYSLLMCPFDYFKVNSQRHRISLMEMLSTNSYGIQQVYRGLRMALVRDVCQSTAYYWYSTVLHNLYIDAGGTYPKLLRRVYRGYGPWIIRGFLVHGCGFFVISFVKRRWLDP</sequence>
<keyword evidence="6 9" id="KW-1133">Transmembrane helix</keyword>
<protein>
    <recommendedName>
        <fullName evidence="12">Mitochondrial carrier protein</fullName>
    </recommendedName>
</protein>
<dbReference type="GO" id="GO:0022857">
    <property type="term" value="F:transmembrane transporter activity"/>
    <property type="evidence" value="ECO:0007669"/>
    <property type="project" value="TreeGrafter"/>
</dbReference>
<dbReference type="AlphaFoldDB" id="A0A7J6N0N9"/>
<dbReference type="InterPro" id="IPR023395">
    <property type="entry name" value="MCP_dom_sf"/>
</dbReference>
<feature type="transmembrane region" description="Helical" evidence="9">
    <location>
        <begin position="46"/>
        <end position="67"/>
    </location>
</feature>
<reference evidence="10 11" key="1">
    <citation type="submission" date="2020-04" db="EMBL/GenBank/DDBJ databases">
        <title>Perkinsus chesapeaki whole genome sequence.</title>
        <authorList>
            <person name="Bogema D.R."/>
        </authorList>
    </citation>
    <scope>NUCLEOTIDE SEQUENCE [LARGE SCALE GENOMIC DNA]</scope>
    <source>
        <strain evidence="10">ATCC PRA-425</strain>
    </source>
</reference>
<evidence type="ECO:0000256" key="3">
    <source>
        <dbReference type="ARBA" id="ARBA00022448"/>
    </source>
</evidence>
<keyword evidence="8 9" id="KW-0472">Membrane</keyword>
<evidence type="ECO:0008006" key="12">
    <source>
        <dbReference type="Google" id="ProtNLM"/>
    </source>
</evidence>
<organism evidence="10 11">
    <name type="scientific">Perkinsus chesapeaki</name>
    <name type="common">Clam parasite</name>
    <name type="synonym">Perkinsus andrewsi</name>
    <dbReference type="NCBI Taxonomy" id="330153"/>
    <lineage>
        <taxon>Eukaryota</taxon>
        <taxon>Sar</taxon>
        <taxon>Alveolata</taxon>
        <taxon>Perkinsozoa</taxon>
        <taxon>Perkinsea</taxon>
        <taxon>Perkinsida</taxon>
        <taxon>Perkinsidae</taxon>
        <taxon>Perkinsus</taxon>
    </lineage>
</organism>
<keyword evidence="3" id="KW-0813">Transport</keyword>
<feature type="transmembrane region" description="Helical" evidence="9">
    <location>
        <begin position="220"/>
        <end position="238"/>
    </location>
</feature>
<evidence type="ECO:0000256" key="5">
    <source>
        <dbReference type="ARBA" id="ARBA00022737"/>
    </source>
</evidence>
<dbReference type="OrthoDB" id="14252at2759"/>
<dbReference type="InterPro" id="IPR050567">
    <property type="entry name" value="Mitochondrial_Carrier"/>
</dbReference>
<dbReference type="InterPro" id="IPR018108">
    <property type="entry name" value="MCP_transmembrane"/>
</dbReference>
<evidence type="ECO:0000256" key="6">
    <source>
        <dbReference type="ARBA" id="ARBA00022989"/>
    </source>
</evidence>